<dbReference type="Proteomes" id="UP000192343">
    <property type="component" value="Unassembled WGS sequence"/>
</dbReference>
<organism evidence="3 4">
    <name type="scientific">Marispirochaeta aestuarii</name>
    <dbReference type="NCBI Taxonomy" id="1963862"/>
    <lineage>
        <taxon>Bacteria</taxon>
        <taxon>Pseudomonadati</taxon>
        <taxon>Spirochaetota</taxon>
        <taxon>Spirochaetia</taxon>
        <taxon>Spirochaetales</taxon>
        <taxon>Spirochaetaceae</taxon>
        <taxon>Marispirochaeta</taxon>
    </lineage>
</organism>
<protein>
    <submittedName>
        <fullName evidence="3">Uncharacterized protein</fullName>
    </submittedName>
</protein>
<evidence type="ECO:0000313" key="4">
    <source>
        <dbReference type="Proteomes" id="UP000192343"/>
    </source>
</evidence>
<keyword evidence="1" id="KW-0175">Coiled coil</keyword>
<comment type="caution">
    <text evidence="3">The sequence shown here is derived from an EMBL/GenBank/DDBJ whole genome shotgun (WGS) entry which is preliminary data.</text>
</comment>
<evidence type="ECO:0000313" key="3">
    <source>
        <dbReference type="EMBL" id="ORC31165.1"/>
    </source>
</evidence>
<evidence type="ECO:0000256" key="1">
    <source>
        <dbReference type="SAM" id="Coils"/>
    </source>
</evidence>
<dbReference type="EMBL" id="MWQY01000026">
    <property type="protein sequence ID" value="ORC31165.1"/>
    <property type="molecule type" value="Genomic_DNA"/>
</dbReference>
<name>A0A1Y1RTR0_9SPIO</name>
<gene>
    <name evidence="3" type="ORF">B4O97_17280</name>
</gene>
<dbReference type="AlphaFoldDB" id="A0A1Y1RTR0"/>
<feature type="transmembrane region" description="Helical" evidence="2">
    <location>
        <begin position="12"/>
        <end position="31"/>
    </location>
</feature>
<keyword evidence="2" id="KW-0472">Membrane</keyword>
<keyword evidence="2" id="KW-0812">Transmembrane</keyword>
<reference evidence="3 4" key="1">
    <citation type="submission" date="2017-03" db="EMBL/GenBank/DDBJ databases">
        <title>Draft Genome sequence of Marispirochaeta sp. strain JC444.</title>
        <authorList>
            <person name="Shivani Y."/>
            <person name="Subhash Y."/>
            <person name="Sasikala C."/>
            <person name="Ramana C."/>
        </authorList>
    </citation>
    <scope>NUCLEOTIDE SEQUENCE [LARGE SCALE GENOMIC DNA]</scope>
    <source>
        <strain evidence="3 4">JC444</strain>
    </source>
</reference>
<evidence type="ECO:0000256" key="2">
    <source>
        <dbReference type="SAM" id="Phobius"/>
    </source>
</evidence>
<feature type="coiled-coil region" evidence="1">
    <location>
        <begin position="61"/>
        <end position="115"/>
    </location>
</feature>
<feature type="coiled-coil region" evidence="1">
    <location>
        <begin position="146"/>
        <end position="187"/>
    </location>
</feature>
<proteinExistence type="predicted"/>
<accession>A0A1Y1RTR0</accession>
<keyword evidence="4" id="KW-1185">Reference proteome</keyword>
<dbReference type="RefSeq" id="WP_083052764.1">
    <property type="nucleotide sequence ID" value="NZ_MWQY01000026.1"/>
</dbReference>
<sequence>MKPKIRRNQLFLPLIVNSLLIALTAGFIWIMHSEAENQIRAVTLRENRFLTSEWQLLKTLKAQTDRQLREKEEEIIALRKQYEELKSSGQSGEELKELEKLLKSAEAEREEIISRRMEDMSAPASAPILDSETVPDAREQAPPSQNSTLIRQIKSLEQENLQLELDQRQLRNNLAAALRQIREKEQLAANSRALRMEDLSTRALLRALIASPRVRSEYPGLLDSADRFFSNYGLQERLSGRREAYTEMERILEQIVED</sequence>
<keyword evidence="2" id="KW-1133">Transmembrane helix</keyword>